<feature type="chain" id="PRO_5043678031" evidence="5">
    <location>
        <begin position="26"/>
        <end position="354"/>
    </location>
</feature>
<proteinExistence type="inferred from homology"/>
<evidence type="ECO:0000256" key="3">
    <source>
        <dbReference type="ARBA" id="ARBA00022801"/>
    </source>
</evidence>
<dbReference type="InterPro" id="IPR043708">
    <property type="entry name" value="DUF5648"/>
</dbReference>
<sequence length="354" mass="40076">MKKILQFMSLFLTLFFILSVSKALADTSGSIDWNAGKAKALAADYSEKEFEAIKNMPDLPDEEDVSKFYNDSANYQNKTVKSLSLQERVVEEAKKQLGKPYGTATPPNEFTCDRLVKWAYKQGANIELPGRTTNQERCGTEVSLTQLQIGDLLFWGNRGTTYHVAIYIGNNQYIDSPEPGKTVRIQSIPNWRPQFARRILPTIPKKVPNANGQKAGEQFIFRLYNPNAGQHHYTGVVYEAQSVQNAGWSYEGVAWVSPASGANVYRLYNKNSGEHFYTASSYEKDSLVKAGWRYENISWHSGGNVPVYRLFNPKAKGNEESHHYTLNTYERDNLIKNGWKADGTVWYALRAVKP</sequence>
<reference evidence="7" key="1">
    <citation type="submission" date="2023-08" db="EMBL/GenBank/DDBJ databases">
        <title>Genomic analyses of the natural microbiome of Caenorhabditis elegans.</title>
        <authorList>
            <person name="Samuel B."/>
        </authorList>
    </citation>
    <scope>NUCLEOTIDE SEQUENCE</scope>
    <source>
        <strain evidence="7">BIGb0220</strain>
    </source>
</reference>
<dbReference type="GO" id="GO:0008234">
    <property type="term" value="F:cysteine-type peptidase activity"/>
    <property type="evidence" value="ECO:0007669"/>
    <property type="project" value="UniProtKB-KW"/>
</dbReference>
<feature type="domain" description="NlpC/P60" evidence="6">
    <location>
        <begin position="83"/>
        <end position="206"/>
    </location>
</feature>
<evidence type="ECO:0000313" key="7">
    <source>
        <dbReference type="EMBL" id="MCW2282205.1"/>
    </source>
</evidence>
<comment type="caution">
    <text evidence="7">The sequence shown here is derived from an EMBL/GenBank/DDBJ whole genome shotgun (WGS) entry which is preliminary data.</text>
</comment>
<evidence type="ECO:0000256" key="5">
    <source>
        <dbReference type="SAM" id="SignalP"/>
    </source>
</evidence>
<dbReference type="PANTHER" id="PTHR47053:SF1">
    <property type="entry name" value="MUREIN DD-ENDOPEPTIDASE MEPH-RELATED"/>
    <property type="match status" value="1"/>
</dbReference>
<dbReference type="Gene3D" id="3.90.1720.10">
    <property type="entry name" value="endopeptidase domain like (from Nostoc punctiforme)"/>
    <property type="match status" value="1"/>
</dbReference>
<dbReference type="PROSITE" id="PS51935">
    <property type="entry name" value="NLPC_P60"/>
    <property type="match status" value="1"/>
</dbReference>
<gene>
    <name evidence="7" type="ORF">M2256_002750</name>
</gene>
<evidence type="ECO:0000256" key="4">
    <source>
        <dbReference type="ARBA" id="ARBA00022807"/>
    </source>
</evidence>
<name>A0AAW5TLX6_9LACT</name>
<dbReference type="Proteomes" id="UP001207687">
    <property type="component" value="Unassembled WGS sequence"/>
</dbReference>
<organism evidence="7 8">
    <name type="scientific">Lactococcus lactis</name>
    <dbReference type="NCBI Taxonomy" id="1358"/>
    <lineage>
        <taxon>Bacteria</taxon>
        <taxon>Bacillati</taxon>
        <taxon>Bacillota</taxon>
        <taxon>Bacilli</taxon>
        <taxon>Lactobacillales</taxon>
        <taxon>Streptococcaceae</taxon>
        <taxon>Lactococcus</taxon>
    </lineage>
</organism>
<dbReference type="AlphaFoldDB" id="A0AAW5TLX6"/>
<keyword evidence="2" id="KW-0645">Protease</keyword>
<dbReference type="RefSeq" id="WP_264654104.1">
    <property type="nucleotide sequence ID" value="NZ_JAOQNN010000003.1"/>
</dbReference>
<evidence type="ECO:0000313" key="8">
    <source>
        <dbReference type="Proteomes" id="UP001207687"/>
    </source>
</evidence>
<keyword evidence="5" id="KW-0732">Signal</keyword>
<protein>
    <submittedName>
        <fullName evidence="7">Cell wall-associated NlpC family hydrolase</fullName>
    </submittedName>
</protein>
<keyword evidence="4" id="KW-0788">Thiol protease</keyword>
<accession>A0AAW5TLX6</accession>
<dbReference type="Pfam" id="PF00877">
    <property type="entry name" value="NLPC_P60"/>
    <property type="match status" value="1"/>
</dbReference>
<dbReference type="Pfam" id="PF18885">
    <property type="entry name" value="DUF5648"/>
    <property type="match status" value="1"/>
</dbReference>
<dbReference type="SUPFAM" id="SSF54001">
    <property type="entry name" value="Cysteine proteinases"/>
    <property type="match status" value="1"/>
</dbReference>
<feature type="signal peptide" evidence="5">
    <location>
        <begin position="1"/>
        <end position="25"/>
    </location>
</feature>
<evidence type="ECO:0000259" key="6">
    <source>
        <dbReference type="PROSITE" id="PS51935"/>
    </source>
</evidence>
<dbReference type="PANTHER" id="PTHR47053">
    <property type="entry name" value="MUREIN DD-ENDOPEPTIDASE MEPH-RELATED"/>
    <property type="match status" value="1"/>
</dbReference>
<evidence type="ECO:0000256" key="2">
    <source>
        <dbReference type="ARBA" id="ARBA00022670"/>
    </source>
</evidence>
<dbReference type="InterPro" id="IPR000064">
    <property type="entry name" value="NLP_P60_dom"/>
</dbReference>
<dbReference type="InterPro" id="IPR038765">
    <property type="entry name" value="Papain-like_cys_pep_sf"/>
</dbReference>
<comment type="similarity">
    <text evidence="1">Belongs to the peptidase C40 family.</text>
</comment>
<evidence type="ECO:0000256" key="1">
    <source>
        <dbReference type="ARBA" id="ARBA00007074"/>
    </source>
</evidence>
<keyword evidence="3 7" id="KW-0378">Hydrolase</keyword>
<dbReference type="EMBL" id="JAOQNN010000003">
    <property type="protein sequence ID" value="MCW2282205.1"/>
    <property type="molecule type" value="Genomic_DNA"/>
</dbReference>
<dbReference type="InterPro" id="IPR051202">
    <property type="entry name" value="Peptidase_C40"/>
</dbReference>
<dbReference type="GO" id="GO:0006508">
    <property type="term" value="P:proteolysis"/>
    <property type="evidence" value="ECO:0007669"/>
    <property type="project" value="UniProtKB-KW"/>
</dbReference>